<keyword evidence="4" id="KW-1185">Reference proteome</keyword>
<protein>
    <recommendedName>
        <fullName evidence="1">HNH nuclease domain-containing protein</fullName>
    </recommendedName>
</protein>
<comment type="caution">
    <text evidence="3">The sequence shown here is derived from an EMBL/GenBank/DDBJ whole genome shotgun (WGS) entry which is preliminary data.</text>
</comment>
<accession>A0A1A9NCI6</accession>
<dbReference type="EMBL" id="LXJZ01000040">
    <property type="protein sequence ID" value="OAJ62760.1"/>
    <property type="molecule type" value="Genomic_DNA"/>
</dbReference>
<dbReference type="Proteomes" id="UP000078116">
    <property type="component" value="Unassembled WGS sequence"/>
</dbReference>
<evidence type="ECO:0000313" key="2">
    <source>
        <dbReference type="EMBL" id="OAJ62760.1"/>
    </source>
</evidence>
<sequence>MNSTVGYSSVDAVPPSPIQWNILEQTRVEKAASDGGFDITLTREGSWLVFRSSAFSQRLGVEQQSAHTFRVEFSDLTWGKTVAEDCSLLVVQQEGLWPIVASNVTGYDFLHHVLRRAASLCRVLATETLGQFRAATVDLPASTEAERLVIQRVGQDIFRRGLIEYWQGQCAVTQLDVIPLLKASHIRPWAACDTDVQRLDVFNGLLLAPHVDALFDGGWISFGDSGEVIVSELLPMSARSHLGVRPDWKLASLTDCHKAYIAYHRDKVFREQTRLW</sequence>
<evidence type="ECO:0000313" key="4">
    <source>
        <dbReference type="Proteomes" id="UP000077961"/>
    </source>
</evidence>
<dbReference type="Pfam" id="PF13391">
    <property type="entry name" value="HNH_2"/>
    <property type="match status" value="1"/>
</dbReference>
<dbReference type="EMBL" id="LXKA01000109">
    <property type="protein sequence ID" value="OAJ64421.1"/>
    <property type="molecule type" value="Genomic_DNA"/>
</dbReference>
<dbReference type="OrthoDB" id="9811869at2"/>
<feature type="domain" description="HNH nuclease" evidence="1">
    <location>
        <begin position="170"/>
        <end position="222"/>
    </location>
</feature>
<evidence type="ECO:0000259" key="1">
    <source>
        <dbReference type="Pfam" id="PF13391"/>
    </source>
</evidence>
<dbReference type="InterPro" id="IPR003615">
    <property type="entry name" value="HNH_nuc"/>
</dbReference>
<dbReference type="Proteomes" id="UP000077961">
    <property type="component" value="Unassembled WGS sequence"/>
</dbReference>
<evidence type="ECO:0000313" key="3">
    <source>
        <dbReference type="EMBL" id="OAJ64421.1"/>
    </source>
</evidence>
<proteinExistence type="predicted"/>
<dbReference type="STRING" id="1462993.A6V36_20530"/>
<dbReference type="AlphaFoldDB" id="A0A1A9NCI6"/>
<gene>
    <name evidence="2" type="ORF">A6V36_20530</name>
    <name evidence="3" type="ORF">A6V37_19555</name>
</gene>
<organism evidence="3 5">
    <name type="scientific">Paraburkholderia ginsengiterrae</name>
    <dbReference type="NCBI Taxonomy" id="1462993"/>
    <lineage>
        <taxon>Bacteria</taxon>
        <taxon>Pseudomonadati</taxon>
        <taxon>Pseudomonadota</taxon>
        <taxon>Betaproteobacteria</taxon>
        <taxon>Burkholderiales</taxon>
        <taxon>Burkholderiaceae</taxon>
        <taxon>Paraburkholderia</taxon>
    </lineage>
</organism>
<name>A0A1A9NCI6_9BURK</name>
<dbReference type="RefSeq" id="WP_064265598.1">
    <property type="nucleotide sequence ID" value="NZ_LXJZ01000040.1"/>
</dbReference>
<reference evidence="4 5" key="1">
    <citation type="submission" date="2016-04" db="EMBL/GenBank/DDBJ databases">
        <title>Reclassification of Paraburkholderia panaciterrae (Farh et al. 2015) Dobritsa &amp; Samadpour 2016 as a later homotypic synonym of Paraburkholderia ginsengiterrae (Farh et al. 2015) Dobritsa &amp; Samadpour 2016.</title>
        <authorList>
            <person name="Dobritsa A.P."/>
            <person name="Kutumbaka K."/>
            <person name="Samadpour M."/>
        </authorList>
    </citation>
    <scope>NUCLEOTIDE SEQUENCE [LARGE SCALE GENOMIC DNA]</scope>
    <source>
        <strain evidence="3 5">DCY85</strain>
        <strain evidence="2 4">DCY85-1</strain>
    </source>
</reference>
<evidence type="ECO:0000313" key="5">
    <source>
        <dbReference type="Proteomes" id="UP000078116"/>
    </source>
</evidence>